<protein>
    <submittedName>
        <fullName evidence="4">Glutathione S-transferase LANCL1-like</fullName>
    </submittedName>
</protein>
<dbReference type="Proteomes" id="UP000504635">
    <property type="component" value="Unplaced"/>
</dbReference>
<comment type="similarity">
    <text evidence="1">Belongs to the LanC-like protein family.</text>
</comment>
<evidence type="ECO:0000313" key="4">
    <source>
        <dbReference type="RefSeq" id="XP_030766616.1"/>
    </source>
</evidence>
<evidence type="ECO:0000256" key="1">
    <source>
        <dbReference type="ARBA" id="ARBA00007179"/>
    </source>
</evidence>
<feature type="binding site" evidence="2">
    <location>
        <position position="283"/>
    </location>
    <ligand>
        <name>Zn(2+)</name>
        <dbReference type="ChEBI" id="CHEBI:29105"/>
    </ligand>
</feature>
<keyword evidence="3" id="KW-1185">Reference proteome</keyword>
<dbReference type="GO" id="GO:0005886">
    <property type="term" value="C:plasma membrane"/>
    <property type="evidence" value="ECO:0007669"/>
    <property type="project" value="TreeGrafter"/>
</dbReference>
<dbReference type="GeneID" id="115890509"/>
<dbReference type="Gene3D" id="1.50.10.10">
    <property type="match status" value="1"/>
</dbReference>
<dbReference type="Pfam" id="PF05147">
    <property type="entry name" value="LANC_like"/>
    <property type="match status" value="1"/>
</dbReference>
<dbReference type="PANTHER" id="PTHR12736">
    <property type="entry name" value="LANC-LIKE PROTEIN"/>
    <property type="match status" value="1"/>
</dbReference>
<dbReference type="KEGG" id="soy:115890509"/>
<dbReference type="GO" id="GO:0031179">
    <property type="term" value="P:peptide modification"/>
    <property type="evidence" value="ECO:0007669"/>
    <property type="project" value="InterPro"/>
</dbReference>
<reference evidence="4" key="1">
    <citation type="submission" date="2025-08" db="UniProtKB">
        <authorList>
            <consortium name="RefSeq"/>
        </authorList>
    </citation>
    <scope>IDENTIFICATION</scope>
    <source>
        <tissue evidence="4">Gonads</tissue>
    </source>
</reference>
<dbReference type="InParanoid" id="A0A6J2YTV1"/>
<dbReference type="RefSeq" id="XP_030766616.1">
    <property type="nucleotide sequence ID" value="XM_030910756.1"/>
</dbReference>
<dbReference type="PRINTS" id="PR01951">
    <property type="entry name" value="LANCEUKARYTE"/>
</dbReference>
<dbReference type="GO" id="GO:0005975">
    <property type="term" value="P:carbohydrate metabolic process"/>
    <property type="evidence" value="ECO:0007669"/>
    <property type="project" value="InterPro"/>
</dbReference>
<dbReference type="InterPro" id="IPR007822">
    <property type="entry name" value="LANC-like"/>
</dbReference>
<keyword evidence="2" id="KW-0862">Zinc</keyword>
<evidence type="ECO:0000256" key="2">
    <source>
        <dbReference type="PIRSR" id="PIRSR607822-1"/>
    </source>
</evidence>
<dbReference type="SMART" id="SM01260">
    <property type="entry name" value="LANC_like"/>
    <property type="match status" value="1"/>
</dbReference>
<dbReference type="InterPro" id="IPR012341">
    <property type="entry name" value="6hp_glycosidase-like_sf"/>
</dbReference>
<organism evidence="3 4">
    <name type="scientific">Sitophilus oryzae</name>
    <name type="common">Rice weevil</name>
    <name type="synonym">Curculio oryzae</name>
    <dbReference type="NCBI Taxonomy" id="7048"/>
    <lineage>
        <taxon>Eukaryota</taxon>
        <taxon>Metazoa</taxon>
        <taxon>Ecdysozoa</taxon>
        <taxon>Arthropoda</taxon>
        <taxon>Hexapoda</taxon>
        <taxon>Insecta</taxon>
        <taxon>Pterygota</taxon>
        <taxon>Neoptera</taxon>
        <taxon>Endopterygota</taxon>
        <taxon>Coleoptera</taxon>
        <taxon>Polyphaga</taxon>
        <taxon>Cucujiformia</taxon>
        <taxon>Curculionidae</taxon>
        <taxon>Dryophthorinae</taxon>
        <taxon>Sitophilus</taxon>
    </lineage>
</organism>
<keyword evidence="2" id="KW-0479">Metal-binding</keyword>
<dbReference type="AlphaFoldDB" id="A0A6J2YTV1"/>
<dbReference type="OrthoDB" id="10257263at2759"/>
<name>A0A6J2YTV1_SITOR</name>
<dbReference type="GO" id="GO:0046872">
    <property type="term" value="F:metal ion binding"/>
    <property type="evidence" value="ECO:0007669"/>
    <property type="project" value="UniProtKB-KW"/>
</dbReference>
<dbReference type="SUPFAM" id="SSF158745">
    <property type="entry name" value="LanC-like"/>
    <property type="match status" value="1"/>
</dbReference>
<proteinExistence type="inferred from homology"/>
<dbReference type="CDD" id="cd04794">
    <property type="entry name" value="euk_LANCL"/>
    <property type="match status" value="1"/>
</dbReference>
<dbReference type="InterPro" id="IPR020464">
    <property type="entry name" value="LanC-like_prot_euk"/>
</dbReference>
<feature type="binding site" evidence="2">
    <location>
        <position position="330"/>
    </location>
    <ligand>
        <name>Zn(2+)</name>
        <dbReference type="ChEBI" id="CHEBI:29105"/>
    </ligand>
</feature>
<feature type="binding site" evidence="2">
    <location>
        <position position="329"/>
    </location>
    <ligand>
        <name>Zn(2+)</name>
        <dbReference type="ChEBI" id="CHEBI:29105"/>
    </ligand>
</feature>
<accession>A0A6J2YTV1</accession>
<sequence length="407" mass="46437">MDSPNSPKTHNYHFKNVYDDYTEQNAKPHIENKTVSTGSLIKSRLNFKWESTLKELEDWNSTDYSVYTGTAGVGMLLLRKAPNDKKNLRNIRKNYLQLDHLKNRSVSFLCGDAGPLALAAVISHKLEDNKIFDFCIKRLAAFSKVVKNTSSDLANEYLYGRAGYLYALLYVNKHVSPSPFNESVIRSVISAIFTCGETLAKHLKIEKDCPLMFEWHNTKYLGAAHGISGIIYLLLQARDYLLEDELNNLIKPTIQFLTTLRFPTGNFPSSLGPGKADKYVQWCHGAPGFLYMYCAAYRVFGEQHYLYSALKCADIIWWRGLLKKGYSLCHGVAGNAYCFIELFQTTKDEKHLYRAIKFAEYCLDHTKNREQCTPDRPMSLFEGISGPMYLLLDLQEPENAKFPGFTL</sequence>
<dbReference type="PANTHER" id="PTHR12736:SF21">
    <property type="entry name" value="LANC-LIKE PROTEIN 2"/>
    <property type="match status" value="1"/>
</dbReference>
<evidence type="ECO:0000313" key="3">
    <source>
        <dbReference type="Proteomes" id="UP000504635"/>
    </source>
</evidence>
<dbReference type="PRINTS" id="PR01950">
    <property type="entry name" value="LANCSUPER"/>
</dbReference>
<gene>
    <name evidence="4" type="primary">LOC115890509</name>
</gene>